<sequence>MANPFDTMAGRMDAATVRKMGRTAVINGVPVDVIPAELMDQLGPVSGSSISLVIFSEIYRPRRNDDVVYEGETFSVTRHDKFNGKPRIFIE</sequence>
<protein>
    <recommendedName>
        <fullName evidence="3">DNA breaking-rejoining protein</fullName>
    </recommendedName>
</protein>
<organism evidence="1 2">
    <name type="scientific">Trabulsiella odontotermitis</name>
    <dbReference type="NCBI Taxonomy" id="379893"/>
    <lineage>
        <taxon>Bacteria</taxon>
        <taxon>Pseudomonadati</taxon>
        <taxon>Pseudomonadota</taxon>
        <taxon>Gammaproteobacteria</taxon>
        <taxon>Enterobacterales</taxon>
        <taxon>Enterobacteriaceae</taxon>
        <taxon>Trabulsiella</taxon>
    </lineage>
</organism>
<dbReference type="Proteomes" id="UP000037393">
    <property type="component" value="Unassembled WGS sequence"/>
</dbReference>
<dbReference type="Gene3D" id="2.40.10.210">
    <property type="entry name" value="Phage tail proteins (gpFII-like)"/>
    <property type="match status" value="1"/>
</dbReference>
<dbReference type="PATRIC" id="fig|379893.4.peg.2302"/>
<name>A0A0L0GHG1_9ENTR</name>
<reference evidence="1 2" key="1">
    <citation type="journal article" date="2015" name="Appl. Environ. Microbiol.">
        <title>The Enterobacterium Trabulsiella odontotermitis Presents Novel Adaptations Related to Its Association with Fungus-Growing Termites.</title>
        <authorList>
            <person name="Sapountzis P."/>
            <person name="Gruntjes T."/>
            <person name="Otani S."/>
            <person name="Estevez J."/>
            <person name="da Costa R.R."/>
            <person name="Plunkett G.3rd."/>
            <person name="Perna N.T."/>
            <person name="Poulsen M."/>
        </authorList>
    </citation>
    <scope>NUCLEOTIDE SEQUENCE [LARGE SCALE GENOMIC DNA]</scope>
    <source>
        <strain evidence="1 2">12</strain>
    </source>
</reference>
<accession>A0A0L0GHG1</accession>
<dbReference type="AlphaFoldDB" id="A0A0L0GHG1"/>
<dbReference type="SUPFAM" id="SSF69279">
    <property type="entry name" value="Phage tail proteins"/>
    <property type="match status" value="1"/>
</dbReference>
<dbReference type="OrthoDB" id="6455957at2"/>
<gene>
    <name evidence="1" type="ORF">GM31_11310</name>
</gene>
<dbReference type="EMBL" id="JNGI01000184">
    <property type="protein sequence ID" value="KNC88299.1"/>
    <property type="molecule type" value="Genomic_DNA"/>
</dbReference>
<keyword evidence="2" id="KW-1185">Reference proteome</keyword>
<dbReference type="RefSeq" id="WP_049858299.1">
    <property type="nucleotide sequence ID" value="NZ_JNGI01000184.1"/>
</dbReference>
<proteinExistence type="predicted"/>
<dbReference type="Pfam" id="PF13856">
    <property type="entry name" value="Gifsy-2"/>
    <property type="match status" value="1"/>
</dbReference>
<comment type="caution">
    <text evidence="1">The sequence shown here is derived from an EMBL/GenBank/DDBJ whole genome shotgun (WGS) entry which is preliminary data.</text>
</comment>
<evidence type="ECO:0000313" key="2">
    <source>
        <dbReference type="Proteomes" id="UP000037393"/>
    </source>
</evidence>
<evidence type="ECO:0000313" key="1">
    <source>
        <dbReference type="EMBL" id="KNC88299.1"/>
    </source>
</evidence>
<evidence type="ECO:0008006" key="3">
    <source>
        <dbReference type="Google" id="ProtNLM"/>
    </source>
</evidence>
<dbReference type="InterPro" id="IPR025601">
    <property type="entry name" value="ATP-bd_sugar_transptr-like"/>
</dbReference>